<dbReference type="InterPro" id="IPR000595">
    <property type="entry name" value="cNMP-bd_dom"/>
</dbReference>
<evidence type="ECO:0000259" key="6">
    <source>
        <dbReference type="PROSITE" id="PS51063"/>
    </source>
</evidence>
<dbReference type="SMART" id="SM00100">
    <property type="entry name" value="cNMP"/>
    <property type="match status" value="1"/>
</dbReference>
<dbReference type="Proteomes" id="UP001549097">
    <property type="component" value="Unassembled WGS sequence"/>
</dbReference>
<dbReference type="SUPFAM" id="SSF46785">
    <property type="entry name" value="Winged helix' DNA-binding domain"/>
    <property type="match status" value="1"/>
</dbReference>
<organism evidence="7 8">
    <name type="scientific">Fictibacillus halophilus</name>
    <dbReference type="NCBI Taxonomy" id="1610490"/>
    <lineage>
        <taxon>Bacteria</taxon>
        <taxon>Bacillati</taxon>
        <taxon>Bacillota</taxon>
        <taxon>Bacilli</taxon>
        <taxon>Bacillales</taxon>
        <taxon>Fictibacillaceae</taxon>
        <taxon>Fictibacillus</taxon>
    </lineage>
</organism>
<name>A0ABV2LGW3_9BACL</name>
<evidence type="ECO:0000313" key="8">
    <source>
        <dbReference type="Proteomes" id="UP001549097"/>
    </source>
</evidence>
<accession>A0ABV2LGW3</accession>
<evidence type="ECO:0000313" key="7">
    <source>
        <dbReference type="EMBL" id="MET3727546.1"/>
    </source>
</evidence>
<dbReference type="SUPFAM" id="SSF51206">
    <property type="entry name" value="cAMP-binding domain-like"/>
    <property type="match status" value="1"/>
</dbReference>
<dbReference type="PANTHER" id="PTHR24567">
    <property type="entry name" value="CRP FAMILY TRANSCRIPTIONAL REGULATORY PROTEIN"/>
    <property type="match status" value="1"/>
</dbReference>
<dbReference type="RefSeq" id="WP_332873656.1">
    <property type="nucleotide sequence ID" value="NZ_JAEACF010000001.1"/>
</dbReference>
<feature type="domain" description="Cyclic nucleotide-binding" evidence="5">
    <location>
        <begin position="55"/>
        <end position="142"/>
    </location>
</feature>
<keyword evidence="3" id="KW-0010">Activator</keyword>
<feature type="domain" description="HTH crp-type" evidence="6">
    <location>
        <begin position="173"/>
        <end position="246"/>
    </location>
</feature>
<proteinExistence type="predicted"/>
<dbReference type="InterPro" id="IPR018490">
    <property type="entry name" value="cNMP-bd_dom_sf"/>
</dbReference>
<dbReference type="InterPro" id="IPR036388">
    <property type="entry name" value="WH-like_DNA-bd_sf"/>
</dbReference>
<evidence type="ECO:0000256" key="2">
    <source>
        <dbReference type="ARBA" id="ARBA00023125"/>
    </source>
</evidence>
<evidence type="ECO:0000259" key="5">
    <source>
        <dbReference type="PROSITE" id="PS50042"/>
    </source>
</evidence>
<keyword evidence="1" id="KW-0805">Transcription regulation</keyword>
<sequence>MIKLTLVIRVVDYNGSENSGEGLMMGACMQQSNFCSYQNTDIFSKQTFQYLESIMHSKKVEKDHYLFVDNDPADRLYYLRKGQIKITKMNEEGKELVLYIFQEGDLIGELGNSLNSLYNYSARATRGCDVGVIQQKDLERMISQHGEVAVEFMRWMSNMHAITRSKFRDLMLYGKKGALCSTLIRLANSYGIMKQEGIVLSERFTNTDLAELIGTSRETVNRMLNQLKKDGAITFKDGTFTIISLEYLKTACSCEDCPIEICRI</sequence>
<evidence type="ECO:0000256" key="3">
    <source>
        <dbReference type="ARBA" id="ARBA00023159"/>
    </source>
</evidence>
<evidence type="ECO:0000256" key="4">
    <source>
        <dbReference type="ARBA" id="ARBA00023163"/>
    </source>
</evidence>
<dbReference type="PANTHER" id="PTHR24567:SF74">
    <property type="entry name" value="HTH-TYPE TRANSCRIPTIONAL REGULATOR ARCR"/>
    <property type="match status" value="1"/>
</dbReference>
<dbReference type="PROSITE" id="PS50042">
    <property type="entry name" value="CNMP_BINDING_3"/>
    <property type="match status" value="1"/>
</dbReference>
<dbReference type="PROSITE" id="PS51063">
    <property type="entry name" value="HTH_CRP_2"/>
    <property type="match status" value="1"/>
</dbReference>
<keyword evidence="4" id="KW-0804">Transcription</keyword>
<keyword evidence="8" id="KW-1185">Reference proteome</keyword>
<dbReference type="CDD" id="cd00038">
    <property type="entry name" value="CAP_ED"/>
    <property type="match status" value="1"/>
</dbReference>
<dbReference type="PRINTS" id="PR00034">
    <property type="entry name" value="HTHCRP"/>
</dbReference>
<dbReference type="EMBL" id="JBEPMP010000001">
    <property type="protein sequence ID" value="MET3727546.1"/>
    <property type="molecule type" value="Genomic_DNA"/>
</dbReference>
<dbReference type="Pfam" id="PF00027">
    <property type="entry name" value="cNMP_binding"/>
    <property type="match status" value="1"/>
</dbReference>
<evidence type="ECO:0000256" key="1">
    <source>
        <dbReference type="ARBA" id="ARBA00023015"/>
    </source>
</evidence>
<dbReference type="Gene3D" id="1.10.10.10">
    <property type="entry name" value="Winged helix-like DNA-binding domain superfamily/Winged helix DNA-binding domain"/>
    <property type="match status" value="1"/>
</dbReference>
<dbReference type="Gene3D" id="2.60.120.10">
    <property type="entry name" value="Jelly Rolls"/>
    <property type="match status" value="1"/>
</dbReference>
<comment type="caution">
    <text evidence="7">The sequence shown here is derived from an EMBL/GenBank/DDBJ whole genome shotgun (WGS) entry which is preliminary data.</text>
</comment>
<keyword evidence="2" id="KW-0238">DNA-binding</keyword>
<dbReference type="InterPro" id="IPR050397">
    <property type="entry name" value="Env_Response_Regulators"/>
</dbReference>
<dbReference type="InterPro" id="IPR036390">
    <property type="entry name" value="WH_DNA-bd_sf"/>
</dbReference>
<reference evidence="7 8" key="1">
    <citation type="submission" date="2024-06" db="EMBL/GenBank/DDBJ databases">
        <title>Genomic Encyclopedia of Type Strains, Phase IV (KMG-IV): sequencing the most valuable type-strain genomes for metagenomic binning, comparative biology and taxonomic classification.</title>
        <authorList>
            <person name="Goeker M."/>
        </authorList>
    </citation>
    <scope>NUCLEOTIDE SEQUENCE [LARGE SCALE GENOMIC DNA]</scope>
    <source>
        <strain evidence="7 8">DSM 100124</strain>
    </source>
</reference>
<gene>
    <name evidence="7" type="ORF">ABID52_001127</name>
</gene>
<dbReference type="SMART" id="SM00419">
    <property type="entry name" value="HTH_CRP"/>
    <property type="match status" value="1"/>
</dbReference>
<dbReference type="InterPro" id="IPR012318">
    <property type="entry name" value="HTH_CRP"/>
</dbReference>
<protein>
    <submittedName>
        <fullName evidence="7">CRP/FNR family transcriptional regulator</fullName>
    </submittedName>
</protein>
<dbReference type="Pfam" id="PF13545">
    <property type="entry name" value="HTH_Crp_2"/>
    <property type="match status" value="1"/>
</dbReference>
<dbReference type="InterPro" id="IPR014710">
    <property type="entry name" value="RmlC-like_jellyroll"/>
</dbReference>